<dbReference type="FunFam" id="4.10.640.40:FF:000001">
    <property type="entry name" value="Cytoplasmic polyadenylation element-binding 2 isoform X2"/>
    <property type="match status" value="1"/>
</dbReference>
<sequence>MSSDHSKPRATLNSNNAFSMNTRSFQDRRFPIDRVPKYVPPIKSYAPCTNILSSWRDPPQVVDDKTQTEDWEIQRRKQSGKKSIAQLKPYREFGGKNRTGVYHDSWLRPGPITPPEAKSRRWLAFNKVIKDLKSVDDYAEESTMIDKKGDTSDLPKSTTITYCAPKPDLKPLTCSKTFTTLNSNMDFDPFGELPGDKEKKKKTRKKDITISPAAYMESLNNNATGLLRSKIMKRPRLTSTVFDPGFHHVDSRDEIDLFEDNYDIHCRGYCVRGARFYYGRVPARVNDGGYQMISHWPSDDAQMELVCHICDSLAKMNWKEMDIEVGELTKNLDLALPLADDERDYLVKLVQLDRTIKICSIVDFSKCPFGGDRLDVLNRRFLEALHNYYIAMGLNMGRIQPQPGYPWLHSAYTEHMNLLNAGLQSLEFSPQNPNKDGCQGSPSPADGGHSAGKCQALDKTNFYMYSPGLEIFSRKVFVGGVPSDIDEDAVLVAFRNFGKLSADWPNRSEFRNIGNRNKSRPGYVFIVYEKEQSVHALRNACIVEDDQYFMQVMNTQQQPKLVQVRPWMLAEANYVVQPFMHVNLRSAIFIGGVPRPIRAVELAHMIDELYGNVVMAGIDTDLPLKYPKGAGRVVFSDFNSYMRAITDKYVRLQHGDIDKVVEIKPYVLDDQPCDECRGQLTDERAAPFFCPHPECLQYYCESCWGILHRSDHRADHRPLIKEA</sequence>
<dbReference type="GO" id="GO:0000900">
    <property type="term" value="F:mRNA regulatory element binding translation repressor activity"/>
    <property type="evidence" value="ECO:0007669"/>
    <property type="project" value="TreeGrafter"/>
</dbReference>
<dbReference type="Pfam" id="PF16367">
    <property type="entry name" value="RRM_7"/>
    <property type="match status" value="1"/>
</dbReference>
<reference evidence="11" key="1">
    <citation type="submission" date="2020-09" db="EMBL/GenBank/DDBJ databases">
        <authorList>
            <person name="Kikuchi T."/>
        </authorList>
    </citation>
    <scope>NUCLEOTIDE SEQUENCE</scope>
    <source>
        <strain evidence="11">SH1</strain>
    </source>
</reference>
<dbReference type="GO" id="GO:2000766">
    <property type="term" value="P:negative regulation of cytoplasmic translation"/>
    <property type="evidence" value="ECO:0007669"/>
    <property type="project" value="TreeGrafter"/>
</dbReference>
<name>A0A811L4X6_9BILA</name>
<dbReference type="InterPro" id="IPR000504">
    <property type="entry name" value="RRM_dom"/>
</dbReference>
<dbReference type="EMBL" id="CAJFDH010000005">
    <property type="protein sequence ID" value="CAD5222769.1"/>
    <property type="molecule type" value="Genomic_DNA"/>
</dbReference>
<evidence type="ECO:0000256" key="1">
    <source>
        <dbReference type="ARBA" id="ARBA00022737"/>
    </source>
</evidence>
<keyword evidence="4 8" id="KW-0694">RNA-binding</keyword>
<dbReference type="Proteomes" id="UP000783686">
    <property type="component" value="Unassembled WGS sequence"/>
</dbReference>
<feature type="domain" description="RRM" evidence="10">
    <location>
        <begin position="474"/>
        <end position="557"/>
    </location>
</feature>
<evidence type="ECO:0000256" key="9">
    <source>
        <dbReference type="SAM" id="MobiDB-lite"/>
    </source>
</evidence>
<accession>A0A811L4X6</accession>
<organism evidence="11 12">
    <name type="scientific">Bursaphelenchus okinawaensis</name>
    <dbReference type="NCBI Taxonomy" id="465554"/>
    <lineage>
        <taxon>Eukaryota</taxon>
        <taxon>Metazoa</taxon>
        <taxon>Ecdysozoa</taxon>
        <taxon>Nematoda</taxon>
        <taxon>Chromadorea</taxon>
        <taxon>Rhabditida</taxon>
        <taxon>Tylenchina</taxon>
        <taxon>Tylenchomorpha</taxon>
        <taxon>Aphelenchoidea</taxon>
        <taxon>Aphelenchoididae</taxon>
        <taxon>Bursaphelenchus</taxon>
    </lineage>
</organism>
<evidence type="ECO:0000256" key="2">
    <source>
        <dbReference type="ARBA" id="ARBA00022782"/>
    </source>
</evidence>
<evidence type="ECO:0000256" key="5">
    <source>
        <dbReference type="ARBA" id="ARBA00058170"/>
    </source>
</evidence>
<keyword evidence="1" id="KW-0677">Repeat</keyword>
<dbReference type="Gene3D" id="4.10.640.40">
    <property type="entry name" value="Cytoplasmic polyadenylation element-binding protein, ZZ domain"/>
    <property type="match status" value="1"/>
</dbReference>
<dbReference type="InterPro" id="IPR038446">
    <property type="entry name" value="CEBP_ZZ_sf"/>
</dbReference>
<dbReference type="GO" id="GO:0043022">
    <property type="term" value="F:ribosome binding"/>
    <property type="evidence" value="ECO:0007669"/>
    <property type="project" value="TreeGrafter"/>
</dbReference>
<feature type="compositionally biased region" description="Polar residues" evidence="9">
    <location>
        <begin position="11"/>
        <end position="20"/>
    </location>
</feature>
<gene>
    <name evidence="11" type="ORF">BOKJ2_LOCUS9809</name>
</gene>
<dbReference type="SUPFAM" id="SSF54928">
    <property type="entry name" value="RNA-binding domain, RBD"/>
    <property type="match status" value="1"/>
</dbReference>
<feature type="compositionally biased region" description="Basic and acidic residues" evidence="9">
    <location>
        <begin position="62"/>
        <end position="75"/>
    </location>
</feature>
<dbReference type="PANTHER" id="PTHR12566">
    <property type="entry name" value="CYTOPLASMIC POLYADENYLATION ELEMENT BINDING PROTEIN CPEB"/>
    <property type="match status" value="1"/>
</dbReference>
<evidence type="ECO:0000256" key="7">
    <source>
        <dbReference type="ARBA" id="ARBA00070028"/>
    </source>
</evidence>
<keyword evidence="3" id="KW-0744">Spermatogenesis</keyword>
<dbReference type="GO" id="GO:0003730">
    <property type="term" value="F:mRNA 3'-UTR binding"/>
    <property type="evidence" value="ECO:0007669"/>
    <property type="project" value="InterPro"/>
</dbReference>
<dbReference type="GO" id="GO:0045202">
    <property type="term" value="C:synapse"/>
    <property type="evidence" value="ECO:0007669"/>
    <property type="project" value="TreeGrafter"/>
</dbReference>
<evidence type="ECO:0000256" key="4">
    <source>
        <dbReference type="ARBA" id="ARBA00022884"/>
    </source>
</evidence>
<dbReference type="InterPro" id="IPR032296">
    <property type="entry name" value="CEBP_ZZ"/>
</dbReference>
<evidence type="ECO:0000259" key="10">
    <source>
        <dbReference type="PROSITE" id="PS50102"/>
    </source>
</evidence>
<dbReference type="InterPro" id="IPR034819">
    <property type="entry name" value="CPEB"/>
</dbReference>
<feature type="domain" description="RRM" evidence="10">
    <location>
        <begin position="586"/>
        <end position="657"/>
    </location>
</feature>
<dbReference type="Proteomes" id="UP000614601">
    <property type="component" value="Unassembled WGS sequence"/>
</dbReference>
<dbReference type="GO" id="GO:0005737">
    <property type="term" value="C:cytoplasm"/>
    <property type="evidence" value="ECO:0007669"/>
    <property type="project" value="TreeGrafter"/>
</dbReference>
<feature type="region of interest" description="Disordered" evidence="9">
    <location>
        <begin position="1"/>
        <end position="20"/>
    </location>
</feature>
<dbReference type="GO" id="GO:0043005">
    <property type="term" value="C:neuron projection"/>
    <property type="evidence" value="ECO:0007669"/>
    <property type="project" value="TreeGrafter"/>
</dbReference>
<keyword evidence="2" id="KW-0221">Differentiation</keyword>
<dbReference type="GO" id="GO:0008135">
    <property type="term" value="F:translation factor activity, RNA binding"/>
    <property type="evidence" value="ECO:0007669"/>
    <property type="project" value="TreeGrafter"/>
</dbReference>
<dbReference type="GO" id="GO:0030154">
    <property type="term" value="P:cell differentiation"/>
    <property type="evidence" value="ECO:0007669"/>
    <property type="project" value="UniProtKB-KW"/>
</dbReference>
<evidence type="ECO:0000313" key="11">
    <source>
        <dbReference type="EMBL" id="CAD5222769.1"/>
    </source>
</evidence>
<dbReference type="GO" id="GO:0005634">
    <property type="term" value="C:nucleus"/>
    <property type="evidence" value="ECO:0007669"/>
    <property type="project" value="TreeGrafter"/>
</dbReference>
<dbReference type="AlphaFoldDB" id="A0A811L4X6"/>
<evidence type="ECO:0000256" key="3">
    <source>
        <dbReference type="ARBA" id="ARBA00022871"/>
    </source>
</evidence>
<comment type="caution">
    <text evidence="11">The sequence shown here is derived from an EMBL/GenBank/DDBJ whole genome shotgun (WGS) entry which is preliminary data.</text>
</comment>
<evidence type="ECO:0000256" key="6">
    <source>
        <dbReference type="ARBA" id="ARBA00065903"/>
    </source>
</evidence>
<feature type="region of interest" description="Disordered" evidence="9">
    <location>
        <begin position="430"/>
        <end position="451"/>
    </location>
</feature>
<keyword evidence="12" id="KW-1185">Reference proteome</keyword>
<protein>
    <recommendedName>
        <fullName evidence="7">Cytoplasmic polyadenylation element-binding protein 1</fullName>
    </recommendedName>
</protein>
<comment type="function">
    <text evidence="5">Cytoplasmic polyadenylation element binding protein that binds to and regulates the translation of specific mRNAs. Essential for progression through meiosis. Involved in spermatogenesis.</text>
</comment>
<dbReference type="InterPro" id="IPR035979">
    <property type="entry name" value="RBD_domain_sf"/>
</dbReference>
<dbReference type="CDD" id="cd19757">
    <property type="entry name" value="Bbox1"/>
    <property type="match status" value="1"/>
</dbReference>
<feature type="region of interest" description="Disordered" evidence="9">
    <location>
        <begin position="59"/>
        <end position="83"/>
    </location>
</feature>
<dbReference type="Gene3D" id="3.30.70.330">
    <property type="match status" value="2"/>
</dbReference>
<evidence type="ECO:0000256" key="8">
    <source>
        <dbReference type="PROSITE-ProRule" id="PRU00176"/>
    </source>
</evidence>
<comment type="subunit">
    <text evidence="6">Interacts with fbf-1.</text>
</comment>
<evidence type="ECO:0000313" key="12">
    <source>
        <dbReference type="Proteomes" id="UP000614601"/>
    </source>
</evidence>
<dbReference type="PROSITE" id="PS50102">
    <property type="entry name" value="RRM"/>
    <property type="match status" value="2"/>
</dbReference>
<dbReference type="GO" id="GO:0007283">
    <property type="term" value="P:spermatogenesis"/>
    <property type="evidence" value="ECO:0007669"/>
    <property type="project" value="UniProtKB-KW"/>
</dbReference>
<proteinExistence type="predicted"/>
<dbReference type="OrthoDB" id="10033548at2759"/>
<dbReference type="Pfam" id="PF16366">
    <property type="entry name" value="CEBP_ZZ"/>
    <property type="match status" value="1"/>
</dbReference>
<dbReference type="SMART" id="SM00360">
    <property type="entry name" value="RRM"/>
    <property type="match status" value="2"/>
</dbReference>
<dbReference type="PANTHER" id="PTHR12566:SF12">
    <property type="entry name" value="TRANSLATIONAL REGULATOR ORB2"/>
    <property type="match status" value="1"/>
</dbReference>
<dbReference type="EMBL" id="CAJFCW020000005">
    <property type="protein sequence ID" value="CAG9116784.1"/>
    <property type="molecule type" value="Genomic_DNA"/>
</dbReference>
<dbReference type="InterPro" id="IPR012677">
    <property type="entry name" value="Nucleotide-bd_a/b_plait_sf"/>
</dbReference>